<dbReference type="Pfam" id="PF06892">
    <property type="entry name" value="Phage_CP76"/>
    <property type="match status" value="1"/>
</dbReference>
<dbReference type="PROSITE" id="PS50943">
    <property type="entry name" value="HTH_CROC1"/>
    <property type="match status" value="1"/>
</dbReference>
<keyword evidence="3" id="KW-1185">Reference proteome</keyword>
<dbReference type="CDD" id="cd00093">
    <property type="entry name" value="HTH_XRE"/>
    <property type="match status" value="1"/>
</dbReference>
<dbReference type="RefSeq" id="WP_092423647.1">
    <property type="nucleotide sequence ID" value="NZ_FPCK01000001.1"/>
</dbReference>
<dbReference type="AlphaFoldDB" id="A0A1I7NF05"/>
<organism evidence="2 3">
    <name type="scientific">Devosia crocina</name>
    <dbReference type="NCBI Taxonomy" id="429728"/>
    <lineage>
        <taxon>Bacteria</taxon>
        <taxon>Pseudomonadati</taxon>
        <taxon>Pseudomonadota</taxon>
        <taxon>Alphaproteobacteria</taxon>
        <taxon>Hyphomicrobiales</taxon>
        <taxon>Devosiaceae</taxon>
        <taxon>Devosia</taxon>
    </lineage>
</organism>
<dbReference type="STRING" id="429728.SAMN05216456_1930"/>
<accession>A0A1I7NF05</accession>
<proteinExistence type="predicted"/>
<name>A0A1I7NF05_9HYPH</name>
<evidence type="ECO:0000313" key="2">
    <source>
        <dbReference type="EMBL" id="SFV33241.1"/>
    </source>
</evidence>
<sequence length="154" mass="16583">MDSRRLRADVYLALKTEFRELRKEVGSQERAAELTRVDQQTISLYENRNRPEFAPLDVVADLLDVTGSTALLQQLADVVGAVVIKLPEGVGPACVIESSGKMAVQLGKVMVAIGQALADGQISEEESERIVGKLQGVIVSAHALSEQIKAEAAK</sequence>
<reference evidence="2 3" key="1">
    <citation type="submission" date="2016-10" db="EMBL/GenBank/DDBJ databases">
        <authorList>
            <person name="de Groot N.N."/>
        </authorList>
    </citation>
    <scope>NUCLEOTIDE SEQUENCE [LARGE SCALE GENOMIC DNA]</scope>
    <source>
        <strain evidence="2 3">IPL20</strain>
    </source>
</reference>
<protein>
    <recommendedName>
        <fullName evidence="1">HTH cro/C1-type domain-containing protein</fullName>
    </recommendedName>
</protein>
<dbReference type="SUPFAM" id="SSF47413">
    <property type="entry name" value="lambda repressor-like DNA-binding domains"/>
    <property type="match status" value="1"/>
</dbReference>
<evidence type="ECO:0000259" key="1">
    <source>
        <dbReference type="PROSITE" id="PS50943"/>
    </source>
</evidence>
<feature type="domain" description="HTH cro/C1-type" evidence="1">
    <location>
        <begin position="18"/>
        <end position="72"/>
    </location>
</feature>
<dbReference type="InterPro" id="IPR009679">
    <property type="entry name" value="Phage_186_CII-like"/>
</dbReference>
<dbReference type="GO" id="GO:0003677">
    <property type="term" value="F:DNA binding"/>
    <property type="evidence" value="ECO:0007669"/>
    <property type="project" value="InterPro"/>
</dbReference>
<dbReference type="InterPro" id="IPR010982">
    <property type="entry name" value="Lambda_DNA-bd_dom_sf"/>
</dbReference>
<evidence type="ECO:0000313" key="3">
    <source>
        <dbReference type="Proteomes" id="UP000199074"/>
    </source>
</evidence>
<dbReference type="InterPro" id="IPR001387">
    <property type="entry name" value="Cro/C1-type_HTH"/>
</dbReference>
<gene>
    <name evidence="2" type="ORF">SAMN05216456_1930</name>
</gene>
<dbReference type="Proteomes" id="UP000199074">
    <property type="component" value="Unassembled WGS sequence"/>
</dbReference>
<dbReference type="EMBL" id="FPCK01000001">
    <property type="protein sequence ID" value="SFV33241.1"/>
    <property type="molecule type" value="Genomic_DNA"/>
</dbReference>
<dbReference type="Gene3D" id="1.10.260.40">
    <property type="entry name" value="lambda repressor-like DNA-binding domains"/>
    <property type="match status" value="1"/>
</dbReference>